<dbReference type="PANTHER" id="PTHR12225">
    <property type="entry name" value="ADHESION REGULATING MOLECULE 1 110 KDA CELL MEMBRANE GLYCOPROTEIN"/>
    <property type="match status" value="1"/>
</dbReference>
<evidence type="ECO:0000313" key="8">
    <source>
        <dbReference type="EMBL" id="ODQ60095.1"/>
    </source>
</evidence>
<dbReference type="Proteomes" id="UP000094112">
    <property type="component" value="Unassembled WGS sequence"/>
</dbReference>
<dbReference type="GeneID" id="30199968"/>
<protein>
    <recommendedName>
        <fullName evidence="7">Pru domain-containing protein</fullName>
    </recommendedName>
</protein>
<dbReference type="GO" id="GO:0061133">
    <property type="term" value="F:endopeptidase activator activity"/>
    <property type="evidence" value="ECO:0007669"/>
    <property type="project" value="TreeGrafter"/>
</dbReference>
<feature type="domain" description="Pru" evidence="7">
    <location>
        <begin position="1"/>
        <end position="126"/>
    </location>
</feature>
<dbReference type="OrthoDB" id="340431at2759"/>
<evidence type="ECO:0000256" key="6">
    <source>
        <dbReference type="SAM" id="MobiDB-lite"/>
    </source>
</evidence>
<dbReference type="GO" id="GO:0043130">
    <property type="term" value="F:ubiquitin binding"/>
    <property type="evidence" value="ECO:0007669"/>
    <property type="project" value="EnsemblFungi"/>
</dbReference>
<keyword evidence="5" id="KW-0539">Nucleus</keyword>
<dbReference type="EMBL" id="KV454210">
    <property type="protein sequence ID" value="ODQ60095.1"/>
    <property type="molecule type" value="Genomic_DNA"/>
</dbReference>
<dbReference type="STRING" id="683960.A0A1E3P3V0"/>
<evidence type="ECO:0000256" key="4">
    <source>
        <dbReference type="ARBA" id="ARBA00022942"/>
    </source>
</evidence>
<proteinExistence type="predicted"/>
<keyword evidence="9" id="KW-1185">Reference proteome</keyword>
<dbReference type="GO" id="GO:0005634">
    <property type="term" value="C:nucleus"/>
    <property type="evidence" value="ECO:0007669"/>
    <property type="project" value="UniProtKB-SubCell"/>
</dbReference>
<accession>A0A1E3P3V0</accession>
<dbReference type="GO" id="GO:0034515">
    <property type="term" value="C:proteasome storage granule"/>
    <property type="evidence" value="ECO:0007669"/>
    <property type="project" value="EnsemblFungi"/>
</dbReference>
<dbReference type="InterPro" id="IPR006773">
    <property type="entry name" value="Rpn13/ADRM1"/>
</dbReference>
<dbReference type="AlphaFoldDB" id="A0A1E3P3V0"/>
<keyword evidence="3" id="KW-0963">Cytoplasm</keyword>
<evidence type="ECO:0000256" key="5">
    <source>
        <dbReference type="ARBA" id="ARBA00023242"/>
    </source>
</evidence>
<dbReference type="InterPro" id="IPR044868">
    <property type="entry name" value="Rpn13/ADRM1_Pru"/>
</dbReference>
<dbReference type="Gene3D" id="2.30.29.70">
    <property type="entry name" value="Proteasomal ubiquitin receptor Rpn13/ADRM1"/>
    <property type="match status" value="1"/>
</dbReference>
<dbReference type="Pfam" id="PF04683">
    <property type="entry name" value="Rpn13_ADRM1_Pru"/>
    <property type="match status" value="1"/>
</dbReference>
<dbReference type="InterPro" id="IPR038633">
    <property type="entry name" value="Rpn13/ADRM1_Pru_sf"/>
</dbReference>
<organism evidence="8 9">
    <name type="scientific">Wickerhamomyces anomalus (strain ATCC 58044 / CBS 1984 / NCYC 433 / NRRL Y-366-8)</name>
    <name type="common">Yeast</name>
    <name type="synonym">Hansenula anomala</name>
    <dbReference type="NCBI Taxonomy" id="683960"/>
    <lineage>
        <taxon>Eukaryota</taxon>
        <taxon>Fungi</taxon>
        <taxon>Dikarya</taxon>
        <taxon>Ascomycota</taxon>
        <taxon>Saccharomycotina</taxon>
        <taxon>Saccharomycetes</taxon>
        <taxon>Phaffomycetales</taxon>
        <taxon>Wickerhamomycetaceae</taxon>
        <taxon>Wickerhamomyces</taxon>
    </lineage>
</organism>
<evidence type="ECO:0000259" key="7">
    <source>
        <dbReference type="PROSITE" id="PS51917"/>
    </source>
</evidence>
<comment type="subcellular location">
    <subcellularLocation>
        <location evidence="2">Cytoplasm</location>
    </subcellularLocation>
    <subcellularLocation>
        <location evidence="1">Nucleus</location>
    </subcellularLocation>
</comment>
<dbReference type="GO" id="GO:0070628">
    <property type="term" value="F:proteasome binding"/>
    <property type="evidence" value="ECO:0007669"/>
    <property type="project" value="TreeGrafter"/>
</dbReference>
<dbReference type="RefSeq" id="XP_019039302.1">
    <property type="nucleotide sequence ID" value="XM_019182722.1"/>
</dbReference>
<dbReference type="PROSITE" id="PS51917">
    <property type="entry name" value="PRU"/>
    <property type="match status" value="1"/>
</dbReference>
<gene>
    <name evidence="8" type="ORF">WICANDRAFT_53786</name>
</gene>
<evidence type="ECO:0000313" key="9">
    <source>
        <dbReference type="Proteomes" id="UP000094112"/>
    </source>
</evidence>
<dbReference type="GO" id="GO:0043161">
    <property type="term" value="P:proteasome-mediated ubiquitin-dependent protein catabolic process"/>
    <property type="evidence" value="ECO:0007669"/>
    <property type="project" value="EnsemblFungi"/>
</dbReference>
<evidence type="ECO:0000256" key="3">
    <source>
        <dbReference type="ARBA" id="ARBA00022490"/>
    </source>
</evidence>
<feature type="region of interest" description="Disordered" evidence="6">
    <location>
        <begin position="124"/>
        <end position="158"/>
    </location>
</feature>
<feature type="compositionally biased region" description="Low complexity" evidence="6">
    <location>
        <begin position="144"/>
        <end position="158"/>
    </location>
</feature>
<dbReference type="GO" id="GO:0008541">
    <property type="term" value="C:proteasome regulatory particle, lid subcomplex"/>
    <property type="evidence" value="ECO:0007669"/>
    <property type="project" value="EnsemblFungi"/>
</dbReference>
<evidence type="ECO:0000256" key="2">
    <source>
        <dbReference type="ARBA" id="ARBA00004496"/>
    </source>
</evidence>
<keyword evidence="4" id="KW-0647">Proteasome</keyword>
<name>A0A1E3P3V0_WICAA</name>
<evidence type="ECO:0000256" key="1">
    <source>
        <dbReference type="ARBA" id="ARBA00004123"/>
    </source>
</evidence>
<dbReference type="PANTHER" id="PTHR12225:SF0">
    <property type="entry name" value="PROTEASOMAL UBIQUITIN RECEPTOR ADRM1"/>
    <property type="match status" value="1"/>
</dbReference>
<reference evidence="8 9" key="1">
    <citation type="journal article" date="2016" name="Proc. Natl. Acad. Sci. U.S.A.">
        <title>Comparative genomics of biotechnologically important yeasts.</title>
        <authorList>
            <person name="Riley R."/>
            <person name="Haridas S."/>
            <person name="Wolfe K.H."/>
            <person name="Lopes M.R."/>
            <person name="Hittinger C.T."/>
            <person name="Goeker M."/>
            <person name="Salamov A.A."/>
            <person name="Wisecaver J.H."/>
            <person name="Long T.M."/>
            <person name="Calvey C.H."/>
            <person name="Aerts A.L."/>
            <person name="Barry K.W."/>
            <person name="Choi C."/>
            <person name="Clum A."/>
            <person name="Coughlan A.Y."/>
            <person name="Deshpande S."/>
            <person name="Douglass A.P."/>
            <person name="Hanson S.J."/>
            <person name="Klenk H.-P."/>
            <person name="LaButti K.M."/>
            <person name="Lapidus A."/>
            <person name="Lindquist E.A."/>
            <person name="Lipzen A.M."/>
            <person name="Meier-Kolthoff J.P."/>
            <person name="Ohm R.A."/>
            <person name="Otillar R.P."/>
            <person name="Pangilinan J.L."/>
            <person name="Peng Y."/>
            <person name="Rokas A."/>
            <person name="Rosa C.A."/>
            <person name="Scheuner C."/>
            <person name="Sibirny A.A."/>
            <person name="Slot J.C."/>
            <person name="Stielow J.B."/>
            <person name="Sun H."/>
            <person name="Kurtzman C.P."/>
            <person name="Blackwell M."/>
            <person name="Grigoriev I.V."/>
            <person name="Jeffries T.W."/>
        </authorList>
    </citation>
    <scope>NUCLEOTIDE SEQUENCE [LARGE SCALE GENOMIC DNA]</scope>
    <source>
        <strain evidence="9">ATCC 58044 / CBS 1984 / NCYC 433 / NRRL Y-366-8</strain>
    </source>
</reference>
<sequence length="158" mass="17958">MSTIKFRAGRVNYDAEKKLAIPQKIQGQITIKQSDEDESFYSFEWAPKDNVTNVEPEDLLVIPGDVTWKQVEEAKTGRVFALTFLSSGARHLFWLQEVNEDEDDLSALSKKDKEILAKIEKIFEPAEEEEEEAPQQQDVEIPDAAPATTTTQEQQNSQ</sequence>